<evidence type="ECO:0000313" key="2">
    <source>
        <dbReference type="Proteomes" id="UP000516422"/>
    </source>
</evidence>
<proteinExistence type="predicted"/>
<evidence type="ECO:0000313" key="1">
    <source>
        <dbReference type="EMBL" id="QNT91021.1"/>
    </source>
</evidence>
<sequence length="90" mass="9976">MVGTLYGEYLACLSQARNNFRSLARDQTVDLVERDRSARDSFAPCYGVHYQMSITAASNVFVASENAFRRLRDVRNLAAVGTLAGDEVAR</sequence>
<dbReference type="GeneID" id="91460335"/>
<dbReference type="RefSeq" id="WP_037652503.1">
    <property type="nucleotide sequence ID" value="NZ_CP051006.1"/>
</dbReference>
<dbReference type="EMBL" id="CP051006">
    <property type="protein sequence ID" value="QNT91021.1"/>
    <property type="molecule type" value="Genomic_DNA"/>
</dbReference>
<accession>A0A7H1PSJ1</accession>
<dbReference type="AlphaFoldDB" id="A0A7H1PSJ1"/>
<name>A0A7H1PSJ1_9ACTN</name>
<gene>
    <name evidence="1" type="ORF">HEP81_00685</name>
</gene>
<protein>
    <submittedName>
        <fullName evidence="1">Uncharacterized protein</fullName>
    </submittedName>
</protein>
<dbReference type="KEGG" id="sgf:HEP81_00685"/>
<reference evidence="1 2" key="1">
    <citation type="submission" date="2020-04" db="EMBL/GenBank/DDBJ databases">
        <title>Characterization and engineering of Streptomyces griseofuscus DSM40191 as a potential heterologous host for expression of BGCs.</title>
        <authorList>
            <person name="Gren T."/>
            <person name="Whitford C.M."/>
            <person name="Mohite O.S."/>
            <person name="Joergensen T.S."/>
            <person name="Nielsen J.B."/>
            <person name="Lee S.Y."/>
            <person name="Weber T."/>
        </authorList>
    </citation>
    <scope>NUCLEOTIDE SEQUENCE [LARGE SCALE GENOMIC DNA]</scope>
    <source>
        <strain evidence="1 2">DSM 40191</strain>
    </source>
</reference>
<dbReference type="Proteomes" id="UP000516422">
    <property type="component" value="Chromosome"/>
</dbReference>
<organism evidence="1 2">
    <name type="scientific">Streptomyces griseofuscus</name>
    <dbReference type="NCBI Taxonomy" id="146922"/>
    <lineage>
        <taxon>Bacteria</taxon>
        <taxon>Bacillati</taxon>
        <taxon>Actinomycetota</taxon>
        <taxon>Actinomycetes</taxon>
        <taxon>Kitasatosporales</taxon>
        <taxon>Streptomycetaceae</taxon>
        <taxon>Streptomyces</taxon>
    </lineage>
</organism>